<dbReference type="Gene3D" id="3.40.190.10">
    <property type="entry name" value="Periplasmic binding protein-like II"/>
    <property type="match status" value="2"/>
</dbReference>
<protein>
    <submittedName>
        <fullName evidence="2">Extracellular solute-binding lipoprotein</fullName>
    </submittedName>
</protein>
<dbReference type="PANTHER" id="PTHR43649:SF14">
    <property type="entry name" value="BLR3389 PROTEIN"/>
    <property type="match status" value="1"/>
</dbReference>
<dbReference type="CDD" id="cd14750">
    <property type="entry name" value="PBP2_TMBP"/>
    <property type="match status" value="1"/>
</dbReference>
<dbReference type="eggNOG" id="COG2182">
    <property type="taxonomic scope" value="Bacteria"/>
</dbReference>
<feature type="compositionally biased region" description="Low complexity" evidence="1">
    <location>
        <begin position="27"/>
        <end position="44"/>
    </location>
</feature>
<dbReference type="STRING" id="1901.BB341_07170"/>
<dbReference type="InterPro" id="IPR050490">
    <property type="entry name" value="Bact_solute-bd_prot1"/>
</dbReference>
<dbReference type="OrthoDB" id="3495561at2"/>
<keyword evidence="3" id="KW-1185">Reference proteome</keyword>
<dbReference type="AlphaFoldDB" id="E2Q6V9"/>
<organism evidence="2 3">
    <name type="scientific">Streptomyces clavuligerus</name>
    <dbReference type="NCBI Taxonomy" id="1901"/>
    <lineage>
        <taxon>Bacteria</taxon>
        <taxon>Bacillati</taxon>
        <taxon>Actinomycetota</taxon>
        <taxon>Actinomycetes</taxon>
        <taxon>Kitasatosporales</taxon>
        <taxon>Streptomycetaceae</taxon>
        <taxon>Streptomyces</taxon>
    </lineage>
</organism>
<feature type="region of interest" description="Disordered" evidence="1">
    <location>
        <begin position="1"/>
        <end position="71"/>
    </location>
</feature>
<reference evidence="2 3" key="1">
    <citation type="journal article" date="2010" name="Genome Biol. Evol.">
        <title>The sequence of a 1.8-mb bacterial linear plasmid reveals a rich evolutionary reservoir of secondary metabolic pathways.</title>
        <authorList>
            <person name="Medema M.H."/>
            <person name="Trefzer A."/>
            <person name="Kovalchuk A."/>
            <person name="van den Berg M."/>
            <person name="Mueller U."/>
            <person name="Heijne W."/>
            <person name="Wu L."/>
            <person name="Alam M.T."/>
            <person name="Ronning C.M."/>
            <person name="Nierman W.C."/>
            <person name="Bovenberg R.A.L."/>
            <person name="Breitling R."/>
            <person name="Takano E."/>
        </authorList>
    </citation>
    <scope>NUCLEOTIDE SEQUENCE [LARGE SCALE GENOMIC DNA]</scope>
    <source>
        <strain evidence="3">ATCC 27064 / DSM 738 / JCM 4710 / NBRC 13307 / NCIMB 12785 / NRRL 3585 / VKM Ac-602</strain>
    </source>
</reference>
<evidence type="ECO:0000256" key="1">
    <source>
        <dbReference type="SAM" id="MobiDB-lite"/>
    </source>
</evidence>
<dbReference type="SUPFAM" id="SSF53850">
    <property type="entry name" value="Periplasmic binding protein-like II"/>
    <property type="match status" value="1"/>
</dbReference>
<accession>E2Q6V9</accession>
<dbReference type="Proteomes" id="UP000002357">
    <property type="component" value="Chromosome"/>
</dbReference>
<proteinExistence type="predicted"/>
<sequence>MSRASSLGVLRDSEGISGRTADDPSNGRSPCARGPGPGRPARGIDPPRDRDLRSHRRPAPQGPDSEEVVPVRTIPPLRLALTLVLAATAGTLTACGDGSGSDPDTVKVVYNRSTDNTIRFKDEHLAEVKRQFEKANPGKKVELVPVQAPDNDYATKAQQMMRSASTAPDLIYEDTFRINSDIKAGYLRPLDEYLTGWKEWDRFLPSARNAARAEDGKTYGVPDGTDTRGLWYNKALFARAGLPADWRPRSWDEVLDAARAVKRKVPGVIPFNMYTGKAPGEAAVMQGFEMLLYGTGADPLYDPGERKWVTGGQGFTDALEFVRTVFREKLGPDVSDALDPNVNTRVATEWLPEGKLAIALDGSWMGQNWVNKGPREWPGWGEELGRAAMPTQHGQSPGTVSLSGGWAWSVPARASNPELAFAFVKALQTPANATRWCVVAAQIAVREDVAADRAYLTSMPGVDFFTSLVRYTHYRPALPVYPQVSSAIGEAMEQVTTGDATAERAARAYDEQLGTITDGAVVSGRG</sequence>
<evidence type="ECO:0000313" key="2">
    <source>
        <dbReference type="EMBL" id="EFG09408.1"/>
    </source>
</evidence>
<keyword evidence="2" id="KW-0449">Lipoprotein</keyword>
<dbReference type="PANTHER" id="PTHR43649">
    <property type="entry name" value="ARABINOSE-BINDING PROTEIN-RELATED"/>
    <property type="match status" value="1"/>
</dbReference>
<evidence type="ECO:0000313" key="3">
    <source>
        <dbReference type="Proteomes" id="UP000002357"/>
    </source>
</evidence>
<dbReference type="Pfam" id="PF01547">
    <property type="entry name" value="SBP_bac_1"/>
    <property type="match status" value="1"/>
</dbReference>
<dbReference type="InterPro" id="IPR006059">
    <property type="entry name" value="SBP"/>
</dbReference>
<dbReference type="EMBL" id="CM000913">
    <property type="protein sequence ID" value="EFG09408.1"/>
    <property type="molecule type" value="Genomic_DNA"/>
</dbReference>
<gene>
    <name evidence="2" type="ORF">SCLAV_4335</name>
</gene>
<name>E2Q6V9_STRCL</name>